<dbReference type="RefSeq" id="WP_182574986.1">
    <property type="nucleotide sequence ID" value="NZ_JACJHY010000018.1"/>
</dbReference>
<organism evidence="1 2">
    <name type="scientific">Aminobacter ciceronei</name>
    <dbReference type="NCBI Taxonomy" id="150723"/>
    <lineage>
        <taxon>Bacteria</taxon>
        <taxon>Pseudomonadati</taxon>
        <taxon>Pseudomonadota</taxon>
        <taxon>Alphaproteobacteria</taxon>
        <taxon>Hyphomicrobiales</taxon>
        <taxon>Phyllobacteriaceae</taxon>
        <taxon>Aminobacter</taxon>
    </lineage>
</organism>
<dbReference type="SUPFAM" id="SSF46785">
    <property type="entry name" value="Winged helix' DNA-binding domain"/>
    <property type="match status" value="1"/>
</dbReference>
<dbReference type="CDD" id="cd00090">
    <property type="entry name" value="HTH_ARSR"/>
    <property type="match status" value="1"/>
</dbReference>
<dbReference type="InterPro" id="IPR036390">
    <property type="entry name" value="WH_DNA-bd_sf"/>
</dbReference>
<accession>A0ABR6C9V0</accession>
<comment type="caution">
    <text evidence="1">The sequence shown here is derived from an EMBL/GenBank/DDBJ whole genome shotgun (WGS) entry which is preliminary data.</text>
</comment>
<dbReference type="GO" id="GO:0003677">
    <property type="term" value="F:DNA binding"/>
    <property type="evidence" value="ECO:0007669"/>
    <property type="project" value="UniProtKB-KW"/>
</dbReference>
<proteinExistence type="predicted"/>
<evidence type="ECO:0000313" key="1">
    <source>
        <dbReference type="EMBL" id="MBA9021787.1"/>
    </source>
</evidence>
<dbReference type="Proteomes" id="UP000587524">
    <property type="component" value="Unassembled WGS sequence"/>
</dbReference>
<reference evidence="1 2" key="1">
    <citation type="submission" date="2020-08" db="EMBL/GenBank/DDBJ databases">
        <title>Genomic Encyclopedia of Type Strains, Phase IV (KMG-IV): sequencing the most valuable type-strain genomes for metagenomic binning, comparative biology and taxonomic classification.</title>
        <authorList>
            <person name="Goeker M."/>
        </authorList>
    </citation>
    <scope>NUCLEOTIDE SEQUENCE [LARGE SCALE GENOMIC DNA]</scope>
    <source>
        <strain evidence="1 2">DSM 17455</strain>
    </source>
</reference>
<keyword evidence="1" id="KW-0238">DNA-binding</keyword>
<dbReference type="Gene3D" id="1.10.10.10">
    <property type="entry name" value="Winged helix-like DNA-binding domain superfamily/Winged helix DNA-binding domain"/>
    <property type="match status" value="1"/>
</dbReference>
<gene>
    <name evidence="1" type="ORF">HNQ97_003796</name>
</gene>
<dbReference type="Pfam" id="PF13730">
    <property type="entry name" value="HTH_36"/>
    <property type="match status" value="1"/>
</dbReference>
<dbReference type="EMBL" id="JACJHZ010000018">
    <property type="protein sequence ID" value="MBA9021787.1"/>
    <property type="molecule type" value="Genomic_DNA"/>
</dbReference>
<dbReference type="InterPro" id="IPR036388">
    <property type="entry name" value="WH-like_DNA-bd_sf"/>
</dbReference>
<name>A0ABR6C9V0_9HYPH</name>
<dbReference type="InterPro" id="IPR011991">
    <property type="entry name" value="ArsR-like_HTH"/>
</dbReference>
<protein>
    <submittedName>
        <fullName evidence="1">DNA-binding transcriptional ArsR family regulator</fullName>
    </submittedName>
</protein>
<keyword evidence="2" id="KW-1185">Reference proteome</keyword>
<evidence type="ECO:0000313" key="2">
    <source>
        <dbReference type="Proteomes" id="UP000587524"/>
    </source>
</evidence>
<sequence length="160" mass="18224">MADTIAKTTDEQKVKINEKKWSKPLWSAGWSGIPNIIIERQEALGLDPIDMNIILHLTQYWWRADNPPSPSVGTIAKALKLGVRTIQKHIKRLEDAKLIERVERRDGPYGSQTNLYKLDGLIAAATPYAEEKLIEIAAKKKMREDRLARKKPKLTLVKSE</sequence>